<keyword evidence="1 7" id="KW-0963">Cytoplasm</keyword>
<dbReference type="PANTHER" id="PTHR35786">
    <property type="entry name" value="REDOX-SENSING TRANSCRIPTIONAL REPRESSOR REX"/>
    <property type="match status" value="1"/>
</dbReference>
<dbReference type="InterPro" id="IPR036388">
    <property type="entry name" value="WH-like_DNA-bd_sf"/>
</dbReference>
<comment type="subunit">
    <text evidence="7">Homodimer.</text>
</comment>
<dbReference type="HAMAP" id="MF_01131">
    <property type="entry name" value="Rex"/>
    <property type="match status" value="1"/>
</dbReference>
<keyword evidence="5 7" id="KW-0238">DNA-binding</keyword>
<dbReference type="PANTHER" id="PTHR35786:SF1">
    <property type="entry name" value="REDOX-SENSING TRANSCRIPTIONAL REPRESSOR REX 1"/>
    <property type="match status" value="1"/>
</dbReference>
<dbReference type="SMART" id="SM00881">
    <property type="entry name" value="CoA_binding"/>
    <property type="match status" value="1"/>
</dbReference>
<dbReference type="SUPFAM" id="SSF51735">
    <property type="entry name" value="NAD(P)-binding Rossmann-fold domains"/>
    <property type="match status" value="1"/>
</dbReference>
<dbReference type="InterPro" id="IPR058236">
    <property type="entry name" value="Rex_actinobacterial-type"/>
</dbReference>
<dbReference type="STRING" id="373903.Hore_02100"/>
<dbReference type="InterPro" id="IPR036390">
    <property type="entry name" value="WH_DNA-bd_sf"/>
</dbReference>
<dbReference type="OrthoDB" id="9784760at2"/>
<keyword evidence="10" id="KW-1185">Reference proteome</keyword>
<accession>B8D102</accession>
<dbReference type="GO" id="GO:0005737">
    <property type="term" value="C:cytoplasm"/>
    <property type="evidence" value="ECO:0007669"/>
    <property type="project" value="UniProtKB-SubCell"/>
</dbReference>
<comment type="subcellular location">
    <subcellularLocation>
        <location evidence="7">Cytoplasm</location>
    </subcellularLocation>
</comment>
<evidence type="ECO:0000256" key="3">
    <source>
        <dbReference type="ARBA" id="ARBA00023015"/>
    </source>
</evidence>
<evidence type="ECO:0000313" key="9">
    <source>
        <dbReference type="EMBL" id="ACL68971.1"/>
    </source>
</evidence>
<evidence type="ECO:0000256" key="2">
    <source>
        <dbReference type="ARBA" id="ARBA00022491"/>
    </source>
</evidence>
<dbReference type="InterPro" id="IPR003781">
    <property type="entry name" value="CoA-bd"/>
</dbReference>
<keyword evidence="6 7" id="KW-0804">Transcription</keyword>
<dbReference type="GO" id="GO:0003677">
    <property type="term" value="F:DNA binding"/>
    <property type="evidence" value="ECO:0007669"/>
    <property type="project" value="UniProtKB-UniRule"/>
</dbReference>
<dbReference type="InterPro" id="IPR036291">
    <property type="entry name" value="NAD(P)-bd_dom_sf"/>
</dbReference>
<evidence type="ECO:0000313" key="10">
    <source>
        <dbReference type="Proteomes" id="UP000000719"/>
    </source>
</evidence>
<dbReference type="NCBIfam" id="NF003995">
    <property type="entry name" value="PRK05472.2-4"/>
    <property type="match status" value="1"/>
</dbReference>
<dbReference type="EMBL" id="CP001098">
    <property type="protein sequence ID" value="ACL68971.1"/>
    <property type="molecule type" value="Genomic_DNA"/>
</dbReference>
<proteinExistence type="inferred from homology"/>
<dbReference type="HOGENOM" id="CLU_061534_1_0_9"/>
<dbReference type="SUPFAM" id="SSF46785">
    <property type="entry name" value="Winged helix' DNA-binding domain"/>
    <property type="match status" value="1"/>
</dbReference>
<keyword evidence="2 7" id="KW-0678">Repressor</keyword>
<dbReference type="NCBIfam" id="NF003993">
    <property type="entry name" value="PRK05472.2-2"/>
    <property type="match status" value="1"/>
</dbReference>
<dbReference type="eggNOG" id="COG2344">
    <property type="taxonomic scope" value="Bacteria"/>
</dbReference>
<dbReference type="Gene3D" id="3.40.50.720">
    <property type="entry name" value="NAD(P)-binding Rossmann-like Domain"/>
    <property type="match status" value="1"/>
</dbReference>
<name>B8D102_HALOH</name>
<dbReference type="Proteomes" id="UP000000719">
    <property type="component" value="Chromosome"/>
</dbReference>
<gene>
    <name evidence="7" type="primary">rex</name>
    <name evidence="9" type="ordered locus">Hore_02100</name>
</gene>
<dbReference type="Gene3D" id="1.10.10.10">
    <property type="entry name" value="Winged helix-like DNA-binding domain superfamily/Winged helix DNA-binding domain"/>
    <property type="match status" value="1"/>
</dbReference>
<dbReference type="NCBIfam" id="NF003996">
    <property type="entry name" value="PRK05472.2-5"/>
    <property type="match status" value="1"/>
</dbReference>
<dbReference type="NCBIfam" id="NF003990">
    <property type="entry name" value="PRK05472.1-4"/>
    <property type="match status" value="1"/>
</dbReference>
<dbReference type="InterPro" id="IPR022876">
    <property type="entry name" value="Tscrpt_rep_Rex"/>
</dbReference>
<comment type="function">
    <text evidence="7">Modulates transcription in response to changes in cellular NADH/NAD(+) redox state.</text>
</comment>
<reference evidence="9 10" key="1">
    <citation type="journal article" date="2009" name="PLoS ONE">
        <title>Genome analysis of the anaerobic thermohalophilic bacterium Halothermothrix orenii.</title>
        <authorList>
            <person name="Mavromatis K."/>
            <person name="Ivanova N."/>
            <person name="Anderson I."/>
            <person name="Lykidis A."/>
            <person name="Hooper S.D."/>
            <person name="Sun H."/>
            <person name="Kunin V."/>
            <person name="Lapidus A."/>
            <person name="Hugenholtz P."/>
            <person name="Patel B."/>
            <person name="Kyrpides N.C."/>
        </authorList>
    </citation>
    <scope>NUCLEOTIDE SEQUENCE [LARGE SCALE GENOMIC DNA]</scope>
    <source>
        <strain evidence="10">H 168 / OCM 544 / DSM 9562</strain>
    </source>
</reference>
<evidence type="ECO:0000256" key="4">
    <source>
        <dbReference type="ARBA" id="ARBA00023027"/>
    </source>
</evidence>
<dbReference type="GO" id="GO:0003700">
    <property type="term" value="F:DNA-binding transcription factor activity"/>
    <property type="evidence" value="ECO:0007669"/>
    <property type="project" value="UniProtKB-UniRule"/>
</dbReference>
<feature type="binding site" evidence="7">
    <location>
        <begin position="97"/>
        <end position="102"/>
    </location>
    <ligand>
        <name>NAD(+)</name>
        <dbReference type="ChEBI" id="CHEBI:57540"/>
    </ligand>
</feature>
<dbReference type="Pfam" id="PF02629">
    <property type="entry name" value="CoA_binding"/>
    <property type="match status" value="1"/>
</dbReference>
<dbReference type="NCBIfam" id="NF003994">
    <property type="entry name" value="PRK05472.2-3"/>
    <property type="match status" value="1"/>
</dbReference>
<evidence type="ECO:0000256" key="6">
    <source>
        <dbReference type="ARBA" id="ARBA00023163"/>
    </source>
</evidence>
<dbReference type="Pfam" id="PF06971">
    <property type="entry name" value="Put_DNA-bind_N"/>
    <property type="match status" value="1"/>
</dbReference>
<dbReference type="GO" id="GO:0051775">
    <property type="term" value="P:response to redox state"/>
    <property type="evidence" value="ECO:0007669"/>
    <property type="project" value="InterPro"/>
</dbReference>
<evidence type="ECO:0000256" key="1">
    <source>
        <dbReference type="ARBA" id="ARBA00022490"/>
    </source>
</evidence>
<keyword evidence="4 7" id="KW-0520">NAD</keyword>
<evidence type="ECO:0000256" key="5">
    <source>
        <dbReference type="ARBA" id="ARBA00023125"/>
    </source>
</evidence>
<organism evidence="9 10">
    <name type="scientific">Halothermothrix orenii (strain H 168 / OCM 544 / DSM 9562)</name>
    <dbReference type="NCBI Taxonomy" id="373903"/>
    <lineage>
        <taxon>Bacteria</taxon>
        <taxon>Bacillati</taxon>
        <taxon>Bacillota</taxon>
        <taxon>Clostridia</taxon>
        <taxon>Halanaerobiales</taxon>
        <taxon>Halothermotrichaceae</taxon>
        <taxon>Halothermothrix</taxon>
    </lineage>
</organism>
<dbReference type="InterPro" id="IPR009718">
    <property type="entry name" value="Rex_DNA-bd_C_dom"/>
</dbReference>
<dbReference type="KEGG" id="hor:Hore_02100"/>
<keyword evidence="3 7" id="KW-0805">Transcription regulation</keyword>
<protein>
    <recommendedName>
        <fullName evidence="7">Redox-sensing transcriptional repressor Rex</fullName>
    </recommendedName>
</protein>
<feature type="DNA-binding region" description="H-T-H motif" evidence="7">
    <location>
        <begin position="23"/>
        <end position="62"/>
    </location>
</feature>
<dbReference type="GO" id="GO:0045892">
    <property type="term" value="P:negative regulation of DNA-templated transcription"/>
    <property type="evidence" value="ECO:0007669"/>
    <property type="project" value="InterPro"/>
</dbReference>
<dbReference type="AlphaFoldDB" id="B8D102"/>
<sequence>MAQSKGRVKSQGIPVGVINRLPHYYRYLSSLMARDVERISSRELASKLGVTASQIRQDLSYFGCFGQPGYGYRVQELQAEIGKILGVNENMHMVLVGAGNLGMALMKYPNFRRRGFYIRAIFDSDINKIGQEVEGIEIKPVSELEKYLSRFNVDIGIIATPAGAAPEIASIFMNGGVKGIWNFAPVSLNPEEGVVIENVHISESLMTLSYKVKEKDK</sequence>
<comment type="similarity">
    <text evidence="7">Belongs to the transcriptional regulatory Rex family.</text>
</comment>
<evidence type="ECO:0000259" key="8">
    <source>
        <dbReference type="SMART" id="SM00881"/>
    </source>
</evidence>
<feature type="domain" description="CoA-binding" evidence="8">
    <location>
        <begin position="86"/>
        <end position="187"/>
    </location>
</feature>
<evidence type="ECO:0000256" key="7">
    <source>
        <dbReference type="HAMAP-Rule" id="MF_01131"/>
    </source>
</evidence>